<dbReference type="RefSeq" id="WP_073038916.1">
    <property type="nucleotide sequence ID" value="NZ_FQUO01000001.1"/>
</dbReference>
<feature type="binding site" evidence="7">
    <location>
        <begin position="233"/>
        <end position="237"/>
    </location>
    <ligand>
        <name>GTP</name>
        <dbReference type="ChEBI" id="CHEBI:37565"/>
    </ligand>
</feature>
<proteinExistence type="inferred from homology"/>
<dbReference type="InterPro" id="IPR025121">
    <property type="entry name" value="GTPase_HflX_N"/>
</dbReference>
<keyword evidence="11" id="KW-1185">Reference proteome</keyword>
<dbReference type="InterPro" id="IPR027417">
    <property type="entry name" value="P-loop_NTPase"/>
</dbReference>
<comment type="similarity">
    <text evidence="6">Belongs to the TRAFAC class OBG-HflX-like GTPase superfamily. HflX GTPase family.</text>
</comment>
<evidence type="ECO:0000313" key="11">
    <source>
        <dbReference type="Proteomes" id="UP000184368"/>
    </source>
</evidence>
<evidence type="ECO:0000256" key="7">
    <source>
        <dbReference type="PIRSR" id="PIRSR006809-1"/>
    </source>
</evidence>
<dbReference type="InterPro" id="IPR030394">
    <property type="entry name" value="G_HFLX_dom"/>
</dbReference>
<dbReference type="InterPro" id="IPR006073">
    <property type="entry name" value="GTP-bd"/>
</dbReference>
<dbReference type="Pfam" id="PF16360">
    <property type="entry name" value="GTP-bdg_M"/>
    <property type="match status" value="1"/>
</dbReference>
<evidence type="ECO:0000256" key="8">
    <source>
        <dbReference type="PIRSR" id="PIRSR006809-2"/>
    </source>
</evidence>
<feature type="binding site" evidence="8">
    <location>
        <position position="215"/>
    </location>
    <ligand>
        <name>Mg(2+)</name>
        <dbReference type="ChEBI" id="CHEBI:18420"/>
    </ligand>
</feature>
<feature type="binding site" evidence="7">
    <location>
        <begin position="320"/>
        <end position="323"/>
    </location>
    <ligand>
        <name>GTP</name>
        <dbReference type="ChEBI" id="CHEBI:37565"/>
    </ligand>
</feature>
<dbReference type="AlphaFoldDB" id="A0A1M4SC83"/>
<dbReference type="PRINTS" id="PR00326">
    <property type="entry name" value="GTP1OBG"/>
</dbReference>
<accession>A0A1M4SC83</accession>
<evidence type="ECO:0000256" key="4">
    <source>
        <dbReference type="ARBA" id="ARBA00022842"/>
    </source>
</evidence>
<dbReference type="EMBL" id="FQUO01000001">
    <property type="protein sequence ID" value="SHE29810.1"/>
    <property type="molecule type" value="Genomic_DNA"/>
</dbReference>
<dbReference type="PANTHER" id="PTHR10229">
    <property type="entry name" value="GTP-BINDING PROTEIN HFLX"/>
    <property type="match status" value="1"/>
</dbReference>
<dbReference type="STRING" id="1302690.BUE76_23205"/>
<dbReference type="Pfam" id="PF01926">
    <property type="entry name" value="MMR_HSR1"/>
    <property type="match status" value="1"/>
</dbReference>
<dbReference type="NCBIfam" id="TIGR03156">
    <property type="entry name" value="GTP_HflX"/>
    <property type="match status" value="1"/>
</dbReference>
<evidence type="ECO:0000256" key="2">
    <source>
        <dbReference type="ARBA" id="ARBA00022723"/>
    </source>
</evidence>
<dbReference type="InterPro" id="IPR032305">
    <property type="entry name" value="GTP-bd_M"/>
</dbReference>
<dbReference type="PROSITE" id="PS51705">
    <property type="entry name" value="G_HFLX"/>
    <property type="match status" value="1"/>
</dbReference>
<keyword evidence="5 6" id="KW-0342">GTP-binding</keyword>
<dbReference type="FunFam" id="3.40.50.11060:FF:000001">
    <property type="entry name" value="GTPase HflX"/>
    <property type="match status" value="1"/>
</dbReference>
<feature type="binding site" evidence="7">
    <location>
        <begin position="362"/>
        <end position="364"/>
    </location>
    <ligand>
        <name>GTP</name>
        <dbReference type="ChEBI" id="CHEBI:37565"/>
    </ligand>
</feature>
<evidence type="ECO:0000256" key="6">
    <source>
        <dbReference type="HAMAP-Rule" id="MF_00900"/>
    </source>
</evidence>
<dbReference type="FunFam" id="3.40.50.300:FF:000955">
    <property type="entry name" value="GTPase HflX"/>
    <property type="match status" value="1"/>
</dbReference>
<dbReference type="Gene3D" id="3.40.50.300">
    <property type="entry name" value="P-loop containing nucleotide triphosphate hydrolases"/>
    <property type="match status" value="1"/>
</dbReference>
<dbReference type="OrthoDB" id="9812272at2"/>
<dbReference type="SUPFAM" id="SSF52540">
    <property type="entry name" value="P-loop containing nucleoside triphosphate hydrolases"/>
    <property type="match status" value="1"/>
</dbReference>
<evidence type="ECO:0000256" key="3">
    <source>
        <dbReference type="ARBA" id="ARBA00022741"/>
    </source>
</evidence>
<dbReference type="Gene3D" id="6.10.250.2860">
    <property type="match status" value="1"/>
</dbReference>
<comment type="cofactor">
    <cofactor evidence="8">
        <name>Mg(2+)</name>
        <dbReference type="ChEBI" id="CHEBI:18420"/>
    </cofactor>
</comment>
<gene>
    <name evidence="6" type="primary">hflX</name>
    <name evidence="10" type="ORF">SAMN05444008_10169</name>
</gene>
<feature type="binding site" evidence="7">
    <location>
        <begin position="254"/>
        <end position="257"/>
    </location>
    <ligand>
        <name>GTP</name>
        <dbReference type="ChEBI" id="CHEBI:37565"/>
    </ligand>
</feature>
<dbReference type="InterPro" id="IPR042108">
    <property type="entry name" value="GTPase_HflX_N_sf"/>
</dbReference>
<evidence type="ECO:0000313" key="10">
    <source>
        <dbReference type="EMBL" id="SHE29810.1"/>
    </source>
</evidence>
<protein>
    <recommendedName>
        <fullName evidence="6">GTPase HflX</fullName>
    </recommendedName>
    <alternativeName>
        <fullName evidence="6">GTP-binding protein HflX</fullName>
    </alternativeName>
</protein>
<comment type="subunit">
    <text evidence="6">Monomer. Associates with the 50S ribosomal subunit.</text>
</comment>
<feature type="binding site" evidence="8">
    <location>
        <position position="235"/>
    </location>
    <ligand>
        <name>Mg(2+)</name>
        <dbReference type="ChEBI" id="CHEBI:18420"/>
    </ligand>
</feature>
<dbReference type="GO" id="GO:0005737">
    <property type="term" value="C:cytoplasm"/>
    <property type="evidence" value="ECO:0007669"/>
    <property type="project" value="UniProtKB-SubCell"/>
</dbReference>
<keyword evidence="2 8" id="KW-0479">Metal-binding</keyword>
<dbReference type="CDD" id="cd01878">
    <property type="entry name" value="HflX"/>
    <property type="match status" value="1"/>
</dbReference>
<dbReference type="GO" id="GO:0003924">
    <property type="term" value="F:GTPase activity"/>
    <property type="evidence" value="ECO:0007669"/>
    <property type="project" value="UniProtKB-UniRule"/>
</dbReference>
<evidence type="ECO:0000256" key="1">
    <source>
        <dbReference type="ARBA" id="ARBA00022490"/>
    </source>
</evidence>
<feature type="binding site" evidence="7">
    <location>
        <begin position="208"/>
        <end position="215"/>
    </location>
    <ligand>
        <name>GTP</name>
        <dbReference type="ChEBI" id="CHEBI:37565"/>
    </ligand>
</feature>
<dbReference type="Pfam" id="PF13167">
    <property type="entry name" value="GTP-bdg_N"/>
    <property type="match status" value="1"/>
</dbReference>
<evidence type="ECO:0000256" key="5">
    <source>
        <dbReference type="ARBA" id="ARBA00023134"/>
    </source>
</evidence>
<dbReference type="Gene3D" id="3.40.50.11060">
    <property type="entry name" value="GTPase HflX, N-terminal domain"/>
    <property type="match status" value="1"/>
</dbReference>
<dbReference type="PANTHER" id="PTHR10229:SF0">
    <property type="entry name" value="GTP-BINDING PROTEIN 6-RELATED"/>
    <property type="match status" value="1"/>
</dbReference>
<dbReference type="InterPro" id="IPR016496">
    <property type="entry name" value="GTPase_HflX"/>
</dbReference>
<dbReference type="Proteomes" id="UP000184368">
    <property type="component" value="Unassembled WGS sequence"/>
</dbReference>
<evidence type="ECO:0000259" key="9">
    <source>
        <dbReference type="PROSITE" id="PS51705"/>
    </source>
</evidence>
<keyword evidence="1 6" id="KW-0963">Cytoplasm</keyword>
<sequence length="396" mass="46106">MLDKSNKIRNEERAVLVGLVQKDQKEHQIQEYLDELAFLAETAGAITVKRFYQKLPHPDSRTFVGKGKLQQIAEYIQGKDIDLLIFDDELNGSQISNIEKEVKIKVIDRSDLILDIFARRAKTAQAKAQVELAQYQYILPRLRGMWKHLERLGGGIGTRGPGETEIETDRRIVRDKISLLRNRLKEIDKQAFTQRKDRGEFIRVSLVGYTNVGKSTLMNLLSKSEVLAENKLFATLDTTTRKIVYENTPFLLSDTVGFIRKLPHHLVESFKSTLDEVREADILLHIVDISHPNYEDQIGVVNKTLQELDAFEKPILTIFNKMDLYEKNTFDEWLEADTKKEIIKDLEERWQHATGGNAIFVSALERTNLEMLRMRILDKVRELYRIRYPYKTEFFY</sequence>
<reference evidence="10 11" key="1">
    <citation type="submission" date="2016-11" db="EMBL/GenBank/DDBJ databases">
        <authorList>
            <person name="Jaros S."/>
            <person name="Januszkiewicz K."/>
            <person name="Wedrychowicz H."/>
        </authorList>
    </citation>
    <scope>NUCLEOTIDE SEQUENCE [LARGE SCALE GENOMIC DNA]</scope>
    <source>
        <strain evidence="10 11">DSM 26897</strain>
    </source>
</reference>
<comment type="subcellular location">
    <subcellularLocation>
        <location evidence="6">Cytoplasm</location>
    </subcellularLocation>
    <text evidence="6">May associate with membranes.</text>
</comment>
<keyword evidence="4 8" id="KW-0460">Magnesium</keyword>
<organism evidence="10 11">
    <name type="scientific">Cnuella takakiae</name>
    <dbReference type="NCBI Taxonomy" id="1302690"/>
    <lineage>
        <taxon>Bacteria</taxon>
        <taxon>Pseudomonadati</taxon>
        <taxon>Bacteroidota</taxon>
        <taxon>Chitinophagia</taxon>
        <taxon>Chitinophagales</taxon>
        <taxon>Chitinophagaceae</taxon>
        <taxon>Cnuella</taxon>
    </lineage>
</organism>
<dbReference type="GO" id="GO:0005525">
    <property type="term" value="F:GTP binding"/>
    <property type="evidence" value="ECO:0007669"/>
    <property type="project" value="UniProtKB-UniRule"/>
</dbReference>
<dbReference type="PIRSF" id="PIRSF006809">
    <property type="entry name" value="GTP-binding_hflX_prd"/>
    <property type="match status" value="1"/>
</dbReference>
<comment type="function">
    <text evidence="6">GTPase that associates with the 50S ribosomal subunit and may have a role during protein synthesis or ribosome biogenesis.</text>
</comment>
<dbReference type="GO" id="GO:0046872">
    <property type="term" value="F:metal ion binding"/>
    <property type="evidence" value="ECO:0007669"/>
    <property type="project" value="UniProtKB-KW"/>
</dbReference>
<name>A0A1M4SC83_9BACT</name>
<dbReference type="HAMAP" id="MF_00900">
    <property type="entry name" value="GTPase_HflX"/>
    <property type="match status" value="1"/>
</dbReference>
<dbReference type="GO" id="GO:0043022">
    <property type="term" value="F:ribosome binding"/>
    <property type="evidence" value="ECO:0007669"/>
    <property type="project" value="TreeGrafter"/>
</dbReference>
<feature type="domain" description="Hflx-type G" evidence="9">
    <location>
        <begin position="202"/>
        <end position="384"/>
    </location>
</feature>
<keyword evidence="3 6" id="KW-0547">Nucleotide-binding</keyword>